<keyword evidence="3" id="KW-0813">Transport</keyword>
<dbReference type="InterPro" id="IPR018108">
    <property type="entry name" value="MCP_transmembrane"/>
</dbReference>
<reference evidence="10" key="1">
    <citation type="submission" date="2012-05" db="EMBL/GenBank/DDBJ databases">
        <authorList>
            <person name="Krishnakumar V."/>
            <person name="Cheung F."/>
            <person name="Xiao Y."/>
            <person name="Chan A."/>
            <person name="Moskal W.A."/>
            <person name="Town C.D."/>
        </authorList>
    </citation>
    <scope>NUCLEOTIDE SEQUENCE</scope>
</reference>
<dbReference type="PANTHER" id="PTHR46650:SF4">
    <property type="entry name" value="PEROXISOMAL ADENINE NUCLEOTIDE CARRIER 1"/>
    <property type="match status" value="1"/>
</dbReference>
<comment type="similarity">
    <text evidence="2">Belongs to the mitochondrial carrier (TC 2.A.29) family.</text>
</comment>
<evidence type="ECO:0000256" key="6">
    <source>
        <dbReference type="ARBA" id="ARBA00022989"/>
    </source>
</evidence>
<dbReference type="AlphaFoldDB" id="I3SMD2"/>
<evidence type="ECO:0000256" key="4">
    <source>
        <dbReference type="ARBA" id="ARBA00022692"/>
    </source>
</evidence>
<proteinExistence type="evidence at transcript level"/>
<protein>
    <submittedName>
        <fullName evidence="10">Uncharacterized protein</fullName>
    </submittedName>
</protein>
<dbReference type="PROSITE" id="PS50920">
    <property type="entry name" value="SOLCAR"/>
    <property type="match status" value="1"/>
</dbReference>
<feature type="repeat" description="Solcar" evidence="9">
    <location>
        <begin position="1"/>
        <end position="37"/>
    </location>
</feature>
<keyword evidence="8" id="KW-0576">Peroxisome</keyword>
<evidence type="ECO:0000256" key="9">
    <source>
        <dbReference type="PROSITE-ProRule" id="PRU00282"/>
    </source>
</evidence>
<evidence type="ECO:0000256" key="8">
    <source>
        <dbReference type="ARBA" id="ARBA00023140"/>
    </source>
</evidence>
<evidence type="ECO:0000313" key="10">
    <source>
        <dbReference type="EMBL" id="AFK41424.1"/>
    </source>
</evidence>
<evidence type="ECO:0000256" key="1">
    <source>
        <dbReference type="ARBA" id="ARBA00004585"/>
    </source>
</evidence>
<evidence type="ECO:0000256" key="2">
    <source>
        <dbReference type="ARBA" id="ARBA00006375"/>
    </source>
</evidence>
<dbReference type="GO" id="GO:0015217">
    <property type="term" value="F:ADP transmembrane transporter activity"/>
    <property type="evidence" value="ECO:0007669"/>
    <property type="project" value="InterPro"/>
</dbReference>
<dbReference type="InterPro" id="IPR023395">
    <property type="entry name" value="MCP_dom_sf"/>
</dbReference>
<comment type="subcellular location">
    <subcellularLocation>
        <location evidence="1">Peroxisome membrane</location>
        <topology evidence="1">Multi-pass membrane protein</topology>
    </subcellularLocation>
</comment>
<keyword evidence="4 9" id="KW-0812">Transmembrane</keyword>
<dbReference type="InterPro" id="IPR045900">
    <property type="entry name" value="Peroxisomal_Ade_carrier"/>
</dbReference>
<evidence type="ECO:0000256" key="7">
    <source>
        <dbReference type="ARBA" id="ARBA00023136"/>
    </source>
</evidence>
<dbReference type="GO" id="GO:0005778">
    <property type="term" value="C:peroxisomal membrane"/>
    <property type="evidence" value="ECO:0007669"/>
    <property type="project" value="UniProtKB-SubCell"/>
</dbReference>
<keyword evidence="6" id="KW-1133">Transmembrane helix</keyword>
<organism evidence="10">
    <name type="scientific">Medicago truncatula</name>
    <name type="common">Barrel medic</name>
    <name type="synonym">Medicago tribuloides</name>
    <dbReference type="NCBI Taxonomy" id="3880"/>
    <lineage>
        <taxon>Eukaryota</taxon>
        <taxon>Viridiplantae</taxon>
        <taxon>Streptophyta</taxon>
        <taxon>Embryophyta</taxon>
        <taxon>Tracheophyta</taxon>
        <taxon>Spermatophyta</taxon>
        <taxon>Magnoliopsida</taxon>
        <taxon>eudicotyledons</taxon>
        <taxon>Gunneridae</taxon>
        <taxon>Pentapetalae</taxon>
        <taxon>rosids</taxon>
        <taxon>fabids</taxon>
        <taxon>Fabales</taxon>
        <taxon>Fabaceae</taxon>
        <taxon>Papilionoideae</taxon>
        <taxon>50 kb inversion clade</taxon>
        <taxon>NPAAA clade</taxon>
        <taxon>Hologalegina</taxon>
        <taxon>IRL clade</taxon>
        <taxon>Trifolieae</taxon>
        <taxon>Medicago</taxon>
    </lineage>
</organism>
<dbReference type="ExpressionAtlas" id="I3SMD2">
    <property type="expression patterns" value="differential"/>
</dbReference>
<name>I3SMD2_MEDTR</name>
<dbReference type="SUPFAM" id="SSF103506">
    <property type="entry name" value="Mitochondrial carrier"/>
    <property type="match status" value="1"/>
</dbReference>
<keyword evidence="7 9" id="KW-0472">Membrane</keyword>
<keyword evidence="5" id="KW-0677">Repeat</keyword>
<evidence type="ECO:0000256" key="3">
    <source>
        <dbReference type="ARBA" id="ARBA00022448"/>
    </source>
</evidence>
<dbReference type="PANTHER" id="PTHR46650">
    <property type="entry name" value="PEROXISOMAL ADENINE NUCLEOTIDE TRANSPORTER 1"/>
    <property type="match status" value="1"/>
</dbReference>
<dbReference type="GO" id="GO:0006635">
    <property type="term" value="P:fatty acid beta-oxidation"/>
    <property type="evidence" value="ECO:0007669"/>
    <property type="project" value="InterPro"/>
</dbReference>
<sequence length="59" mass="6621">MKQEGLLGYFKGLHAQILKTVLSSALLLTIKEKISATTWVLILAIKRYLLLPKGRVKNV</sequence>
<accession>I3SMD2</accession>
<evidence type="ECO:0000256" key="5">
    <source>
        <dbReference type="ARBA" id="ARBA00022737"/>
    </source>
</evidence>
<dbReference type="GO" id="GO:0005347">
    <property type="term" value="F:ATP transmembrane transporter activity"/>
    <property type="evidence" value="ECO:0007669"/>
    <property type="project" value="InterPro"/>
</dbReference>
<dbReference type="EMBL" id="BT141630">
    <property type="protein sequence ID" value="AFK41424.1"/>
    <property type="molecule type" value="mRNA"/>
</dbReference>